<keyword evidence="3" id="KW-1185">Reference proteome</keyword>
<dbReference type="AlphaFoldDB" id="K6Z3B9"/>
<feature type="compositionally biased region" description="Basic and acidic residues" evidence="1">
    <location>
        <begin position="26"/>
        <end position="38"/>
    </location>
</feature>
<evidence type="ECO:0000313" key="2">
    <source>
        <dbReference type="EMBL" id="GAC30731.1"/>
    </source>
</evidence>
<dbReference type="EMBL" id="BAEQ01000066">
    <property type="protein sequence ID" value="GAC30731.1"/>
    <property type="molecule type" value="Genomic_DNA"/>
</dbReference>
<reference evidence="3" key="1">
    <citation type="journal article" date="2014" name="Environ. Microbiol.">
        <title>Comparative genomics of the marine bacterial genus Glaciecola reveals the high degree of genomic diversity and genomic characteristic for cold adaptation.</title>
        <authorList>
            <person name="Qin Q.L."/>
            <person name="Xie B.B."/>
            <person name="Yu Y."/>
            <person name="Shu Y.L."/>
            <person name="Rong J.C."/>
            <person name="Zhang Y.J."/>
            <person name="Zhao D.L."/>
            <person name="Chen X.L."/>
            <person name="Zhang X.Y."/>
            <person name="Chen B."/>
            <person name="Zhou B.C."/>
            <person name="Zhang Y.Z."/>
        </authorList>
    </citation>
    <scope>NUCLEOTIDE SEQUENCE [LARGE SCALE GENOMIC DNA]</scope>
    <source>
        <strain evidence="3">ACAM 615</strain>
    </source>
</reference>
<evidence type="ECO:0000256" key="1">
    <source>
        <dbReference type="SAM" id="MobiDB-lite"/>
    </source>
</evidence>
<name>K6Z3B9_9ALTE</name>
<gene>
    <name evidence="2" type="ORF">GPAL_3891</name>
</gene>
<sequence length="38" mass="4456">MQRYFDTGQHNRCLLKDGEFGLPEENISRRESDDISPT</sequence>
<organism evidence="2 3">
    <name type="scientific">Brumicola pallidula DSM 14239 = ACAM 615</name>
    <dbReference type="NCBI Taxonomy" id="1121922"/>
    <lineage>
        <taxon>Bacteria</taxon>
        <taxon>Pseudomonadati</taxon>
        <taxon>Pseudomonadota</taxon>
        <taxon>Gammaproteobacteria</taxon>
        <taxon>Alteromonadales</taxon>
        <taxon>Alteromonadaceae</taxon>
        <taxon>Brumicola</taxon>
    </lineage>
</organism>
<protein>
    <submittedName>
        <fullName evidence="2">Uncharacterized protein</fullName>
    </submittedName>
</protein>
<comment type="caution">
    <text evidence="2">The sequence shown here is derived from an EMBL/GenBank/DDBJ whole genome shotgun (WGS) entry which is preliminary data.</text>
</comment>
<feature type="region of interest" description="Disordered" evidence="1">
    <location>
        <begin position="16"/>
        <end position="38"/>
    </location>
</feature>
<proteinExistence type="predicted"/>
<evidence type="ECO:0000313" key="3">
    <source>
        <dbReference type="Proteomes" id="UP000006251"/>
    </source>
</evidence>
<accession>K6Z3B9</accession>
<dbReference type="Proteomes" id="UP000006251">
    <property type="component" value="Unassembled WGS sequence"/>
</dbReference>